<evidence type="ECO:0000256" key="1">
    <source>
        <dbReference type="SAM" id="MobiDB-lite"/>
    </source>
</evidence>
<proteinExistence type="predicted"/>
<feature type="non-terminal residue" evidence="4">
    <location>
        <position position="1"/>
    </location>
</feature>
<evidence type="ECO:0000313" key="5">
    <source>
        <dbReference type="Proteomes" id="UP001328107"/>
    </source>
</evidence>
<dbReference type="PANTHER" id="PTHR11161">
    <property type="entry name" value="O-ACYLTRANSFERASE"/>
    <property type="match status" value="1"/>
</dbReference>
<dbReference type="GO" id="GO:0016747">
    <property type="term" value="F:acyltransferase activity, transferring groups other than amino-acyl groups"/>
    <property type="evidence" value="ECO:0007669"/>
    <property type="project" value="InterPro"/>
</dbReference>
<organism evidence="4 5">
    <name type="scientific">Pristionchus mayeri</name>
    <dbReference type="NCBI Taxonomy" id="1317129"/>
    <lineage>
        <taxon>Eukaryota</taxon>
        <taxon>Metazoa</taxon>
        <taxon>Ecdysozoa</taxon>
        <taxon>Nematoda</taxon>
        <taxon>Chromadorea</taxon>
        <taxon>Rhabditida</taxon>
        <taxon>Rhabditina</taxon>
        <taxon>Diplogasteromorpha</taxon>
        <taxon>Diplogasteroidea</taxon>
        <taxon>Neodiplogasteridae</taxon>
        <taxon>Pristionchus</taxon>
    </lineage>
</organism>
<feature type="compositionally biased region" description="Acidic residues" evidence="1">
    <location>
        <begin position="383"/>
        <end position="395"/>
    </location>
</feature>
<reference evidence="5" key="1">
    <citation type="submission" date="2022-10" db="EMBL/GenBank/DDBJ databases">
        <title>Genome assembly of Pristionchus species.</title>
        <authorList>
            <person name="Yoshida K."/>
            <person name="Sommer R.J."/>
        </authorList>
    </citation>
    <scope>NUCLEOTIDE SEQUENCE [LARGE SCALE GENOMIC DNA]</scope>
    <source>
        <strain evidence="5">RS5460</strain>
    </source>
</reference>
<feature type="transmembrane region" description="Helical" evidence="2">
    <location>
        <begin position="136"/>
        <end position="162"/>
    </location>
</feature>
<keyword evidence="2" id="KW-0472">Membrane</keyword>
<feature type="domain" description="Acyltransferase 3" evidence="3">
    <location>
        <begin position="3"/>
        <end position="336"/>
    </location>
</feature>
<dbReference type="InterPro" id="IPR002656">
    <property type="entry name" value="Acyl_transf_3_dom"/>
</dbReference>
<dbReference type="Pfam" id="PF01757">
    <property type="entry name" value="Acyl_transf_3"/>
    <property type="match status" value="1"/>
</dbReference>
<accession>A0AAN5CHL9</accession>
<protein>
    <recommendedName>
        <fullName evidence="3">Acyltransferase 3 domain-containing protein</fullName>
    </recommendedName>
</protein>
<sequence>IVNGFFSVDSFFFISGVLLAFLWFKTFHRRPSETMSGKGWAMFYVHRFLRLSPAFYILVIFYTFVFKQLIRDTPLSINAIVVADECSESWWVELLYLHNFVNDKIPCLGYSWYLDADMQMFLFTPLLLIPLALKPLLGFIVAAVIISISTATNIFLVYYYHWPESLNILHPVDPDQTNIENYPMLMYASPLIRCQVYIIGMLVGRFLQTRKQLKLHLIVYFTAWIIAISLMLTVLFGLHNQTTGTPLHIFWRAMYSAFSRPAWALGLSAVVILCYYGYGGPTNTFMSWNVWVPLGRLSYSGYLIHIPVIHFILAQTTDEVYFTTFLELVIARLVPITTITYVLAIFWSAFFELSFARIERLLLVEVRCPKTEDEVDLLATEEMEDPGNGEGDPEEGTIVTHQIEHE</sequence>
<keyword evidence="5" id="KW-1185">Reference proteome</keyword>
<dbReference type="PANTHER" id="PTHR11161:SF55">
    <property type="entry name" value="NOSE RESISTANT-TO-FLUOXETINE PROTEIN N-TERMINAL DOMAIN-CONTAINING PROTEIN"/>
    <property type="match status" value="1"/>
</dbReference>
<feature type="transmembrane region" description="Helical" evidence="2">
    <location>
        <begin position="48"/>
        <end position="66"/>
    </location>
</feature>
<keyword evidence="2" id="KW-0812">Transmembrane</keyword>
<feature type="transmembrane region" description="Helical" evidence="2">
    <location>
        <begin position="329"/>
        <end position="351"/>
    </location>
</feature>
<feature type="region of interest" description="Disordered" evidence="1">
    <location>
        <begin position="383"/>
        <end position="406"/>
    </location>
</feature>
<evidence type="ECO:0000259" key="3">
    <source>
        <dbReference type="Pfam" id="PF01757"/>
    </source>
</evidence>
<evidence type="ECO:0000313" key="4">
    <source>
        <dbReference type="EMBL" id="GMR44576.1"/>
    </source>
</evidence>
<dbReference type="EMBL" id="BTRK01000004">
    <property type="protein sequence ID" value="GMR44576.1"/>
    <property type="molecule type" value="Genomic_DNA"/>
</dbReference>
<dbReference type="Proteomes" id="UP001328107">
    <property type="component" value="Unassembled WGS sequence"/>
</dbReference>
<evidence type="ECO:0000256" key="2">
    <source>
        <dbReference type="SAM" id="Phobius"/>
    </source>
</evidence>
<dbReference type="InterPro" id="IPR052728">
    <property type="entry name" value="O2_lipid_transport_reg"/>
</dbReference>
<gene>
    <name evidence="4" type="ORF">PMAYCL1PPCAC_14771</name>
</gene>
<feature type="transmembrane region" description="Helical" evidence="2">
    <location>
        <begin position="110"/>
        <end position="129"/>
    </location>
</feature>
<feature type="transmembrane region" description="Helical" evidence="2">
    <location>
        <begin position="258"/>
        <end position="278"/>
    </location>
</feature>
<feature type="transmembrane region" description="Helical" evidence="2">
    <location>
        <begin position="299"/>
        <end position="317"/>
    </location>
</feature>
<keyword evidence="2" id="KW-1133">Transmembrane helix</keyword>
<name>A0AAN5CHL9_9BILA</name>
<feature type="transmembrane region" description="Helical" evidence="2">
    <location>
        <begin position="182"/>
        <end position="203"/>
    </location>
</feature>
<dbReference type="AlphaFoldDB" id="A0AAN5CHL9"/>
<feature type="transmembrane region" description="Helical" evidence="2">
    <location>
        <begin position="6"/>
        <end position="27"/>
    </location>
</feature>
<feature type="transmembrane region" description="Helical" evidence="2">
    <location>
        <begin position="215"/>
        <end position="238"/>
    </location>
</feature>
<comment type="caution">
    <text evidence="4">The sequence shown here is derived from an EMBL/GenBank/DDBJ whole genome shotgun (WGS) entry which is preliminary data.</text>
</comment>